<dbReference type="AlphaFoldDB" id="A0A0H5SFA9"/>
<name>A0A0H5SFA9_HERHM</name>
<evidence type="ECO:0000313" key="3">
    <source>
        <dbReference type="EMBL" id="CRZ33705.1"/>
    </source>
</evidence>
<dbReference type="RefSeq" id="WP_103201866.1">
    <property type="nucleotide sequence ID" value="NZ_CVTD020000008.1"/>
</dbReference>
<evidence type="ECO:0000259" key="2">
    <source>
        <dbReference type="SMART" id="SM00635"/>
    </source>
</evidence>
<feature type="domain" description="BIG2" evidence="2">
    <location>
        <begin position="162"/>
        <end position="234"/>
    </location>
</feature>
<dbReference type="SUPFAM" id="SSF49373">
    <property type="entry name" value="Invasin/intimin cell-adhesion fragments"/>
    <property type="match status" value="11"/>
</dbReference>
<reference evidence="3 4" key="1">
    <citation type="submission" date="2015-06" db="EMBL/GenBank/DDBJ databases">
        <authorList>
            <person name="Wibberg Daniel"/>
        </authorList>
    </citation>
    <scope>NUCLEOTIDE SEQUENCE [LARGE SCALE GENOMIC DNA]</scope>
    <source>
        <strain evidence="3 4">T3/55T</strain>
    </source>
</reference>
<organism evidence="3 4">
    <name type="scientific">Herbinix hemicellulosilytica</name>
    <dbReference type="NCBI Taxonomy" id="1564487"/>
    <lineage>
        <taxon>Bacteria</taxon>
        <taxon>Bacillati</taxon>
        <taxon>Bacillota</taxon>
        <taxon>Clostridia</taxon>
        <taxon>Lachnospirales</taxon>
        <taxon>Lachnospiraceae</taxon>
        <taxon>Herbinix</taxon>
    </lineage>
</organism>
<dbReference type="PANTHER" id="PTHR23019:SF0">
    <property type="entry name" value="NUCLEAR PORE MEMBRANE GLYCOPROTEIN 210"/>
    <property type="match status" value="1"/>
</dbReference>
<feature type="domain" description="BIG2" evidence="2">
    <location>
        <begin position="441"/>
        <end position="516"/>
    </location>
</feature>
<feature type="domain" description="BIG2" evidence="2">
    <location>
        <begin position="1189"/>
        <end position="1258"/>
    </location>
</feature>
<feature type="domain" description="BIG2" evidence="2">
    <location>
        <begin position="1112"/>
        <end position="1188"/>
    </location>
</feature>
<keyword evidence="4" id="KW-1185">Reference proteome</keyword>
<dbReference type="InterPro" id="IPR008964">
    <property type="entry name" value="Invasin/intimin_cell_adhesion"/>
</dbReference>
<feature type="transmembrane region" description="Helical" evidence="1">
    <location>
        <begin position="7"/>
        <end position="25"/>
    </location>
</feature>
<dbReference type="OrthoDB" id="2680260at2"/>
<dbReference type="EMBL" id="CVTD020000008">
    <property type="protein sequence ID" value="CRZ33705.1"/>
    <property type="molecule type" value="Genomic_DNA"/>
</dbReference>
<evidence type="ECO:0000313" key="4">
    <source>
        <dbReference type="Proteomes" id="UP000236497"/>
    </source>
</evidence>
<dbReference type="InterPro" id="IPR003343">
    <property type="entry name" value="Big_2"/>
</dbReference>
<feature type="domain" description="BIG2" evidence="2">
    <location>
        <begin position="858"/>
        <end position="935"/>
    </location>
</feature>
<feature type="domain" description="BIG2" evidence="2">
    <location>
        <begin position="776"/>
        <end position="853"/>
    </location>
</feature>
<accession>A0A0H5SFA9</accession>
<evidence type="ECO:0000256" key="1">
    <source>
        <dbReference type="SAM" id="Phobius"/>
    </source>
</evidence>
<keyword evidence="1" id="KW-1133">Transmembrane helix</keyword>
<gene>
    <name evidence="3" type="ORF">HHT355_0500</name>
</gene>
<feature type="domain" description="BIG2" evidence="2">
    <location>
        <begin position="693"/>
        <end position="770"/>
    </location>
</feature>
<proteinExistence type="predicted"/>
<keyword evidence="1" id="KW-0812">Transmembrane</keyword>
<sequence>MRNKVKTGSYLITCILIMFAIYIFSGNSVHATGVVSPDQFYFGVDSQDTKPGSEIELTREQALIYIKMKNSSTGKDGLPDDATVEWITSEPKVVSLTPHTENGFIWLNRKGPGYSTITAIVRYGNFNYTLSILVKVNMEINHAQTGTEIVTTTNDRILKMYVGDTKQIYLKYVDYKKEAETVSGEAITAAAVTWESSNESVVTVDEEGKVKAEGSGSATITITSNTMSSKDRVLKETLTVVVVPTFYYSNGSDVWYSSESNNNFVPVEIPLREFFITSQATFATNLKWEVYDASSNKKLTPDSKKLNYYVSENSGTVYFTNVKAGTYEIYAFANEKYNVNTRVPYAYMKIIVPIDLGNEDIVMNVNDTYDLTENSNIPDFSIFNVWYEKESDKQIAVVNSKGVITAKSKGQITIHLKYIEDSNLYDPGSEYAEEKTIKVTVIDSIALSATEAVLYTQGTLYLHAVVTDRTVPIVWSSSNPSVAKVEDGLVTALKPGVAIITAQQTINGVVKSATCEITVRQSVTSIKLDPANINIAIGEYKTLKATLTPKINGIKLVWRTSNDKVVKIVETSDLTVTIQGVSGGTAVISAINEENIVVGYCHVVVRQPVTSIKLSDTSVNINLGARSIQLRAIVYPENATNKEVKWTSSNTSIARVNDNGLVTLIRPGEVTIIATSVDNPDAMALCNITIEIPVTSVALDDKEVTMYVGETKRLTYTVLPVNASKNQVTWTSTNPSVATVDAAGRVTARQVGTAVIMVKTLDGGHTAYCTVNVKQIAQGVKFAESEIEMYTGQVHELEYALVPVNATDAELFWESSDTKVAVVDETGKVTAKGAGVTFIIARTKAGGMSYVKVTVKEPVKGLILNFTEKTIYVRDTFELKVSLTPSEASNQQVEWKSSNTNVATVSENGIVTGVASGTAIITCTTKEGGFTASCFVVVRERLTDMKLNYDEYRLSLGKTFTLTVMVDGKPITDQQFKWTSSNSDVASVNKNGKVTGNKLGKAVITAYALDGSGGYASCEVEVVRPVTRITLNKNYLTMTIGQTVQLKAKVEPSNATYKTPYWTVEGAGDVVYVDDDGYVTALKEGTVNVIARARDDSEKFAICQVVVLKPVPATSVILSDKTITMVEGESKTINYRLSPVNSTDNVTWSTDNSSVATVSNSGKVTAKSTGTAYITAMTDSGKTATTQVNVVGLNVKKLTLEQYDRYTLYVEGATSRVNWHSTNPDVATVQNGNIIARAIGTTTIVARVNGRELTCKVTVVKIK</sequence>
<dbReference type="PANTHER" id="PTHR23019">
    <property type="entry name" value="NUCLEAR PORE MEMBRANE GLYCOPROTEIN GP210-RELATED"/>
    <property type="match status" value="1"/>
</dbReference>
<dbReference type="Pfam" id="PF02368">
    <property type="entry name" value="Big_2"/>
    <property type="match status" value="8"/>
</dbReference>
<protein>
    <recommendedName>
        <fullName evidence="2">BIG2 domain-containing protein</fullName>
    </recommendedName>
</protein>
<feature type="domain" description="BIG2" evidence="2">
    <location>
        <begin position="941"/>
        <end position="1017"/>
    </location>
</feature>
<feature type="domain" description="BIG2" evidence="2">
    <location>
        <begin position="522"/>
        <end position="602"/>
    </location>
</feature>
<feature type="domain" description="BIG2" evidence="2">
    <location>
        <begin position="608"/>
        <end position="685"/>
    </location>
</feature>
<dbReference type="InterPro" id="IPR045197">
    <property type="entry name" value="NUP210-like"/>
</dbReference>
<dbReference type="Proteomes" id="UP000236497">
    <property type="component" value="Unassembled WGS sequence"/>
</dbReference>
<dbReference type="SMART" id="SM00635">
    <property type="entry name" value="BID_2"/>
    <property type="match status" value="11"/>
</dbReference>
<feature type="domain" description="BIG2" evidence="2">
    <location>
        <begin position="1025"/>
        <end position="1104"/>
    </location>
</feature>
<dbReference type="Gene3D" id="2.60.40.1080">
    <property type="match status" value="11"/>
</dbReference>
<keyword evidence="1" id="KW-0472">Membrane</keyword>